<name>A0A0K8MIF9_9LACO</name>
<feature type="binding site" evidence="7">
    <location>
        <position position="166"/>
    </location>
    <ligand>
        <name>L-aspartate</name>
        <dbReference type="ChEBI" id="CHEBI:29991"/>
    </ligand>
</feature>
<dbReference type="STRING" id="157463.GCA_001047075_00585"/>
<comment type="function">
    <text evidence="5 7">Catalyzes the condensation of carbamoyl phosphate and aspartate to form carbamoyl aspartate and inorganic phosphate, the committed step in the de novo pyrimidine nucleotide biosynthesis pathway.</text>
</comment>
<dbReference type="SUPFAM" id="SSF53671">
    <property type="entry name" value="Aspartate/ornithine carbamoyltransferase"/>
    <property type="match status" value="1"/>
</dbReference>
<evidence type="ECO:0000256" key="1">
    <source>
        <dbReference type="ARBA" id="ARBA00004852"/>
    </source>
</evidence>
<evidence type="ECO:0000259" key="8">
    <source>
        <dbReference type="Pfam" id="PF00185"/>
    </source>
</evidence>
<feature type="domain" description="Aspartate/ornithine carbamoyltransferase carbamoyl-P binding" evidence="9">
    <location>
        <begin position="5"/>
        <end position="145"/>
    </location>
</feature>
<dbReference type="GO" id="GO:0005829">
    <property type="term" value="C:cytosol"/>
    <property type="evidence" value="ECO:0007669"/>
    <property type="project" value="TreeGrafter"/>
</dbReference>
<dbReference type="PRINTS" id="PR00101">
    <property type="entry name" value="ATCASE"/>
</dbReference>
<dbReference type="InterPro" id="IPR036901">
    <property type="entry name" value="Asp/Orn_carbamoylTrfase_sf"/>
</dbReference>
<evidence type="ECO:0000256" key="3">
    <source>
        <dbReference type="ARBA" id="ARBA00022679"/>
    </source>
</evidence>
<gene>
    <name evidence="7 10" type="primary">pyrB</name>
    <name evidence="10" type="ORF">FFIC_231510</name>
</gene>
<dbReference type="Pfam" id="PF02729">
    <property type="entry name" value="OTCace_N"/>
    <property type="match status" value="1"/>
</dbReference>
<evidence type="ECO:0000313" key="10">
    <source>
        <dbReference type="EMBL" id="GAO99664.1"/>
    </source>
</evidence>
<dbReference type="GO" id="GO:0044205">
    <property type="term" value="P:'de novo' UMP biosynthetic process"/>
    <property type="evidence" value="ECO:0007669"/>
    <property type="project" value="UniProtKB-UniRule"/>
</dbReference>
<dbReference type="InterPro" id="IPR006132">
    <property type="entry name" value="Asp/Orn_carbamoyltranf_P-bd"/>
</dbReference>
<accession>A0A0K8MIF9</accession>
<dbReference type="AlphaFoldDB" id="A0A0K8MIF9"/>
<dbReference type="EC" id="2.1.3.2" evidence="7"/>
<dbReference type="Gene3D" id="3.40.50.1370">
    <property type="entry name" value="Aspartate/ornithine carbamoyltransferase"/>
    <property type="match status" value="2"/>
</dbReference>
<feature type="binding site" evidence="7">
    <location>
        <position position="136"/>
    </location>
    <ligand>
        <name>carbamoyl phosphate</name>
        <dbReference type="ChEBI" id="CHEBI:58228"/>
    </ligand>
</feature>
<organism evidence="10 11">
    <name type="scientific">Fructobacillus ficulneus</name>
    <dbReference type="NCBI Taxonomy" id="157463"/>
    <lineage>
        <taxon>Bacteria</taxon>
        <taxon>Bacillati</taxon>
        <taxon>Bacillota</taxon>
        <taxon>Bacilli</taxon>
        <taxon>Lactobacillales</taxon>
        <taxon>Lactobacillaceae</taxon>
        <taxon>Fructobacillus</taxon>
    </lineage>
</organism>
<dbReference type="PANTHER" id="PTHR45753:SF6">
    <property type="entry name" value="ASPARTATE CARBAMOYLTRANSFERASE"/>
    <property type="match status" value="1"/>
</dbReference>
<evidence type="ECO:0000256" key="7">
    <source>
        <dbReference type="HAMAP-Rule" id="MF_00001"/>
    </source>
</evidence>
<dbReference type="GO" id="GO:0004070">
    <property type="term" value="F:aspartate carbamoyltransferase activity"/>
    <property type="evidence" value="ECO:0007669"/>
    <property type="project" value="UniProtKB-UniRule"/>
</dbReference>
<feature type="binding site" evidence="7">
    <location>
        <position position="218"/>
    </location>
    <ligand>
        <name>L-aspartate</name>
        <dbReference type="ChEBI" id="CHEBI:29991"/>
    </ligand>
</feature>
<comment type="pathway">
    <text evidence="1 7">Pyrimidine metabolism; UMP biosynthesis via de novo pathway; (S)-dihydroorotate from bicarbonate: step 2/3.</text>
</comment>
<comment type="catalytic activity">
    <reaction evidence="6 7">
        <text>carbamoyl phosphate + L-aspartate = N-carbamoyl-L-aspartate + phosphate + H(+)</text>
        <dbReference type="Rhea" id="RHEA:20013"/>
        <dbReference type="ChEBI" id="CHEBI:15378"/>
        <dbReference type="ChEBI" id="CHEBI:29991"/>
        <dbReference type="ChEBI" id="CHEBI:32814"/>
        <dbReference type="ChEBI" id="CHEBI:43474"/>
        <dbReference type="ChEBI" id="CHEBI:58228"/>
        <dbReference type="EC" id="2.1.3.2"/>
    </reaction>
</comment>
<proteinExistence type="inferred from homology"/>
<dbReference type="Pfam" id="PF00185">
    <property type="entry name" value="OTCace"/>
    <property type="match status" value="1"/>
</dbReference>
<feature type="binding site" evidence="7">
    <location>
        <position position="261"/>
    </location>
    <ligand>
        <name>carbamoyl phosphate</name>
        <dbReference type="ChEBI" id="CHEBI:58228"/>
    </ligand>
</feature>
<dbReference type="PRINTS" id="PR00100">
    <property type="entry name" value="AOTCASE"/>
</dbReference>
<dbReference type="NCBIfam" id="TIGR00670">
    <property type="entry name" value="asp_carb_tr"/>
    <property type="match status" value="1"/>
</dbReference>
<dbReference type="GO" id="GO:0016597">
    <property type="term" value="F:amino acid binding"/>
    <property type="evidence" value="ECO:0007669"/>
    <property type="project" value="InterPro"/>
</dbReference>
<dbReference type="PROSITE" id="PS00097">
    <property type="entry name" value="CARBAMOYLTRANSFERASE"/>
    <property type="match status" value="1"/>
</dbReference>
<dbReference type="InterPro" id="IPR002082">
    <property type="entry name" value="Asp_carbamoyltransf"/>
</dbReference>
<sequence>MTEIKNCLDLADLAPADLQDLINLAQAYQDGQAVPALKRPVYAANLFFENSTRTKSSFQMAEKKLGIDLIEVDPKTSSVQKGETLSDTVRTLQAIGVDLTVIRHSQTAWYQDLVENPHIHLGLLNAGDGAGVHPSQTLLDLLTIQKEFGQIKGLKIGIIGDLAHSRVAKSDAKILKQLGAELYFGGPRAWYSNEFDGLGHFGNLEEILPELDVVMMLRVQLERFDDINRESFTTVTYYDQYGLTLDRAKLMKDSAIIMHPAPVNRDVEIASELVDGGKSRIFTQMHNGVYARMAMLTKVLQARGLMEEQK</sequence>
<feature type="binding site" evidence="7">
    <location>
        <position position="53"/>
    </location>
    <ligand>
        <name>carbamoyl phosphate</name>
        <dbReference type="ChEBI" id="CHEBI:58228"/>
    </ligand>
</feature>
<evidence type="ECO:0000256" key="4">
    <source>
        <dbReference type="ARBA" id="ARBA00022975"/>
    </source>
</evidence>
<reference evidence="10 11" key="1">
    <citation type="journal article" date="2015" name="BMC Genomics">
        <title>Comparative genomics of Fructobacillus spp. and Leuconostoc spp. reveals niche-specific evolution of Fructobacillus spp.</title>
        <authorList>
            <person name="Endo A."/>
            <person name="Tanizawa Y."/>
            <person name="Tanaka N."/>
            <person name="Maeno S."/>
            <person name="Kumar H."/>
            <person name="Shiwa Y."/>
            <person name="Okada S."/>
            <person name="Yoshikawa H."/>
            <person name="Dicks L."/>
            <person name="Nakagawa J."/>
            <person name="Arita M."/>
        </authorList>
    </citation>
    <scope>NUCLEOTIDE SEQUENCE [LARGE SCALE GENOMIC DNA]</scope>
    <source>
        <strain evidence="10 11">JCM 12225</strain>
    </source>
</reference>
<comment type="subunit">
    <text evidence="7">Heterododecamer (2C3:3R2) of six catalytic PyrB chains organized as two trimers (C3), and six regulatory PyrI chains organized as three dimers (R2).</text>
</comment>
<evidence type="ECO:0000259" key="9">
    <source>
        <dbReference type="Pfam" id="PF02729"/>
    </source>
</evidence>
<comment type="similarity">
    <text evidence="2 7">Belongs to the aspartate/ornithine carbamoyltransferase superfamily. ATCase family.</text>
</comment>
<evidence type="ECO:0000256" key="2">
    <source>
        <dbReference type="ARBA" id="ARBA00008896"/>
    </source>
</evidence>
<dbReference type="RefSeq" id="WP_061993068.1">
    <property type="nucleotide sequence ID" value="NZ_DF968000.1"/>
</dbReference>
<dbReference type="InterPro" id="IPR006131">
    <property type="entry name" value="Asp_carbamoyltransf_Asp/Orn-bd"/>
</dbReference>
<feature type="binding site" evidence="7">
    <location>
        <position position="81"/>
    </location>
    <ligand>
        <name>L-aspartate</name>
        <dbReference type="ChEBI" id="CHEBI:29991"/>
    </ligand>
</feature>
<dbReference type="UniPathway" id="UPA00070">
    <property type="reaction ID" value="UER00116"/>
</dbReference>
<dbReference type="GO" id="GO:0006520">
    <property type="term" value="P:amino acid metabolic process"/>
    <property type="evidence" value="ECO:0007669"/>
    <property type="project" value="InterPro"/>
</dbReference>
<dbReference type="OrthoDB" id="9774690at2"/>
<feature type="binding site" evidence="7">
    <location>
        <position position="54"/>
    </location>
    <ligand>
        <name>carbamoyl phosphate</name>
        <dbReference type="ChEBI" id="CHEBI:58228"/>
    </ligand>
</feature>
<dbReference type="GO" id="GO:0006207">
    <property type="term" value="P:'de novo' pyrimidine nucleobase biosynthetic process"/>
    <property type="evidence" value="ECO:0007669"/>
    <property type="project" value="InterPro"/>
</dbReference>
<keyword evidence="4 7" id="KW-0665">Pyrimidine biosynthesis</keyword>
<dbReference type="PANTHER" id="PTHR45753">
    <property type="entry name" value="ORNITHINE CARBAMOYLTRANSFERASE, MITOCHONDRIAL"/>
    <property type="match status" value="1"/>
</dbReference>
<evidence type="ECO:0000313" key="11">
    <source>
        <dbReference type="Proteomes" id="UP000253891"/>
    </source>
</evidence>
<dbReference type="EMBL" id="DF968000">
    <property type="protein sequence ID" value="GAO99664.1"/>
    <property type="molecule type" value="Genomic_DNA"/>
</dbReference>
<dbReference type="NCBIfam" id="NF002032">
    <property type="entry name" value="PRK00856.1"/>
    <property type="match status" value="1"/>
</dbReference>
<protein>
    <recommendedName>
        <fullName evidence="7">Aspartate carbamoyltransferase</fullName>
        <ecNumber evidence="7">2.1.3.2</ecNumber>
    </recommendedName>
    <alternativeName>
        <fullName evidence="7">Aspartate transcarbamylase</fullName>
        <shortName evidence="7">ATCase</shortName>
    </alternativeName>
</protein>
<feature type="binding site" evidence="7">
    <location>
        <position position="103"/>
    </location>
    <ligand>
        <name>carbamoyl phosphate</name>
        <dbReference type="ChEBI" id="CHEBI:58228"/>
    </ligand>
</feature>
<evidence type="ECO:0000256" key="5">
    <source>
        <dbReference type="ARBA" id="ARBA00043884"/>
    </source>
</evidence>
<keyword evidence="3 7" id="KW-0808">Transferase</keyword>
<evidence type="ECO:0000256" key="6">
    <source>
        <dbReference type="ARBA" id="ARBA00048859"/>
    </source>
</evidence>
<feature type="binding site" evidence="7">
    <location>
        <position position="262"/>
    </location>
    <ligand>
        <name>carbamoyl phosphate</name>
        <dbReference type="ChEBI" id="CHEBI:58228"/>
    </ligand>
</feature>
<keyword evidence="11" id="KW-1185">Reference proteome</keyword>
<feature type="binding site" evidence="7">
    <location>
        <position position="133"/>
    </location>
    <ligand>
        <name>carbamoyl phosphate</name>
        <dbReference type="ChEBI" id="CHEBI:58228"/>
    </ligand>
</feature>
<dbReference type="HAMAP" id="MF_00001">
    <property type="entry name" value="Asp_carb_tr"/>
    <property type="match status" value="1"/>
</dbReference>
<dbReference type="Proteomes" id="UP000253891">
    <property type="component" value="Unassembled WGS sequence"/>
</dbReference>
<feature type="domain" description="Aspartate/ornithine carbamoyltransferase Asp/Orn-binding" evidence="8">
    <location>
        <begin position="152"/>
        <end position="297"/>
    </location>
</feature>
<dbReference type="InterPro" id="IPR006130">
    <property type="entry name" value="Asp/Orn_carbamoylTrfase"/>
</dbReference>